<evidence type="ECO:0000256" key="3">
    <source>
        <dbReference type="ARBA" id="ARBA00022475"/>
    </source>
</evidence>
<comment type="subcellular location">
    <subcellularLocation>
        <location evidence="1">Cell membrane</location>
        <topology evidence="1">Lipid-anchor</topology>
        <topology evidence="1">GPI-anchor</topology>
    </subcellularLocation>
</comment>
<evidence type="ECO:0000256" key="5">
    <source>
        <dbReference type="ARBA" id="ARBA00022729"/>
    </source>
</evidence>
<evidence type="ECO:0000256" key="10">
    <source>
        <dbReference type="SAM" id="Phobius"/>
    </source>
</evidence>
<dbReference type="Gene3D" id="1.10.110.10">
    <property type="entry name" value="Plant lipid-transfer and hydrophobic proteins"/>
    <property type="match status" value="1"/>
</dbReference>
<evidence type="ECO:0000256" key="8">
    <source>
        <dbReference type="ARBA" id="ARBA00023288"/>
    </source>
</evidence>
<keyword evidence="8" id="KW-0449">Lipoprotein</keyword>
<dbReference type="SUPFAM" id="SSF47699">
    <property type="entry name" value="Bifunctional inhibitor/lipid-transfer protein/seed storage 2S albumin"/>
    <property type="match status" value="1"/>
</dbReference>
<evidence type="ECO:0000256" key="9">
    <source>
        <dbReference type="SAM" id="MobiDB-lite"/>
    </source>
</evidence>
<feature type="domain" description="Bifunctional inhibitor/plant lipid transfer protein/seed storage helical" evidence="11">
    <location>
        <begin position="30"/>
        <end position="116"/>
    </location>
</feature>
<reference evidence="13" key="1">
    <citation type="journal article" date="2024" name="IScience">
        <title>Strigolactones Initiate the Formation of Haustorium-like Structures in Castilleja.</title>
        <authorList>
            <person name="Buerger M."/>
            <person name="Peterson D."/>
            <person name="Chory J."/>
        </authorList>
    </citation>
    <scope>NUCLEOTIDE SEQUENCE [LARGE SCALE GENOMIC DNA]</scope>
</reference>
<dbReference type="CDD" id="cd00010">
    <property type="entry name" value="AAI_LTSS"/>
    <property type="match status" value="1"/>
</dbReference>
<keyword evidence="6" id="KW-1015">Disulfide bond</keyword>
<feature type="region of interest" description="Disordered" evidence="9">
    <location>
        <begin position="118"/>
        <end position="191"/>
    </location>
</feature>
<proteinExistence type="inferred from homology"/>
<accession>A0ABD3CY85</accession>
<evidence type="ECO:0000256" key="1">
    <source>
        <dbReference type="ARBA" id="ARBA00004609"/>
    </source>
</evidence>
<keyword evidence="4" id="KW-0336">GPI-anchor</keyword>
<dbReference type="InterPro" id="IPR043325">
    <property type="entry name" value="LTSS"/>
</dbReference>
<evidence type="ECO:0000256" key="6">
    <source>
        <dbReference type="ARBA" id="ARBA00023157"/>
    </source>
</evidence>
<dbReference type="Pfam" id="PF14368">
    <property type="entry name" value="LTP_2"/>
    <property type="match status" value="1"/>
</dbReference>
<protein>
    <recommendedName>
        <fullName evidence="11">Bifunctional inhibitor/plant lipid transfer protein/seed storage helical domain-containing protein</fullName>
    </recommendedName>
</protein>
<dbReference type="EMBL" id="JAVIJP010000028">
    <property type="protein sequence ID" value="KAL3634529.1"/>
    <property type="molecule type" value="Genomic_DNA"/>
</dbReference>
<keyword evidence="10" id="KW-1133">Transmembrane helix</keyword>
<sequence length="212" mass="21924">MEKKSTHSPHTLITLALVTALIVITIARFADGQTSSACSGAMISSFGSCIGFLTSGSNLSRPSSDCCNSLRDLMSNGQDCVCLIVTGGVPFKVPFNRDLAISLPRACRTSGVPIECKATARPVPTPGTPNQGGPITNPGLSPPSSTAPFTPLPFTPPSSSIPGGEELVPTLTPPGMRPTLTPSAAHESSHRTSTFRSLLVALVGVIMLIKLN</sequence>
<evidence type="ECO:0000313" key="13">
    <source>
        <dbReference type="Proteomes" id="UP001632038"/>
    </source>
</evidence>
<dbReference type="Proteomes" id="UP001632038">
    <property type="component" value="Unassembled WGS sequence"/>
</dbReference>
<keyword evidence="3" id="KW-1003">Cell membrane</keyword>
<evidence type="ECO:0000256" key="2">
    <source>
        <dbReference type="ARBA" id="ARBA00009748"/>
    </source>
</evidence>
<name>A0ABD3CY85_9LAMI</name>
<keyword evidence="5" id="KW-0732">Signal</keyword>
<dbReference type="AlphaFoldDB" id="A0ABD3CY85"/>
<dbReference type="GO" id="GO:0005886">
    <property type="term" value="C:plasma membrane"/>
    <property type="evidence" value="ECO:0007669"/>
    <property type="project" value="UniProtKB-SubCell"/>
</dbReference>
<gene>
    <name evidence="12" type="ORF">CASFOL_021583</name>
</gene>
<evidence type="ECO:0000256" key="4">
    <source>
        <dbReference type="ARBA" id="ARBA00022622"/>
    </source>
</evidence>
<dbReference type="InterPro" id="IPR036312">
    <property type="entry name" value="Bifun_inhib/LTP/seed_sf"/>
</dbReference>
<evidence type="ECO:0000259" key="11">
    <source>
        <dbReference type="Pfam" id="PF14368"/>
    </source>
</evidence>
<evidence type="ECO:0000313" key="12">
    <source>
        <dbReference type="EMBL" id="KAL3634529.1"/>
    </source>
</evidence>
<evidence type="ECO:0000256" key="7">
    <source>
        <dbReference type="ARBA" id="ARBA00023180"/>
    </source>
</evidence>
<keyword evidence="13" id="KW-1185">Reference proteome</keyword>
<comment type="caution">
    <text evidence="12">The sequence shown here is derived from an EMBL/GenBank/DDBJ whole genome shotgun (WGS) entry which is preliminary data.</text>
</comment>
<keyword evidence="10" id="KW-0812">Transmembrane</keyword>
<dbReference type="PANTHER" id="PTHR33044">
    <property type="entry name" value="BIFUNCTIONAL INHIBITOR/LIPID-TRANSFER PROTEIN/SEED STORAGE 2S ALBUMIN SUPERFAMILY PROTEIN-RELATED"/>
    <property type="match status" value="1"/>
</dbReference>
<dbReference type="GO" id="GO:0098552">
    <property type="term" value="C:side of membrane"/>
    <property type="evidence" value="ECO:0007669"/>
    <property type="project" value="UniProtKB-KW"/>
</dbReference>
<comment type="similarity">
    <text evidence="2">Belongs to the plant LTP family.</text>
</comment>
<organism evidence="12 13">
    <name type="scientific">Castilleja foliolosa</name>
    <dbReference type="NCBI Taxonomy" id="1961234"/>
    <lineage>
        <taxon>Eukaryota</taxon>
        <taxon>Viridiplantae</taxon>
        <taxon>Streptophyta</taxon>
        <taxon>Embryophyta</taxon>
        <taxon>Tracheophyta</taxon>
        <taxon>Spermatophyta</taxon>
        <taxon>Magnoliopsida</taxon>
        <taxon>eudicotyledons</taxon>
        <taxon>Gunneridae</taxon>
        <taxon>Pentapetalae</taxon>
        <taxon>asterids</taxon>
        <taxon>lamiids</taxon>
        <taxon>Lamiales</taxon>
        <taxon>Orobanchaceae</taxon>
        <taxon>Pedicularideae</taxon>
        <taxon>Castillejinae</taxon>
        <taxon>Castilleja</taxon>
    </lineage>
</organism>
<keyword evidence="7" id="KW-0325">Glycoprotein</keyword>
<dbReference type="InterPro" id="IPR016140">
    <property type="entry name" value="Bifunc_inhib/LTP/seed_store"/>
</dbReference>
<keyword evidence="10" id="KW-0472">Membrane</keyword>
<feature type="transmembrane region" description="Helical" evidence="10">
    <location>
        <begin position="12"/>
        <end position="30"/>
    </location>
</feature>